<dbReference type="FunFam" id="1.10.287.600:FF:000005">
    <property type="entry name" value="Tubulin alpha chain"/>
    <property type="match status" value="1"/>
</dbReference>
<dbReference type="InterPro" id="IPR008280">
    <property type="entry name" value="Tub_FtsZ_C"/>
</dbReference>
<comment type="subcellular location">
    <subcellularLocation>
        <location evidence="2">Cytoplasm</location>
        <location evidence="2">Cytoskeleton</location>
    </subcellularLocation>
</comment>
<keyword evidence="9" id="KW-0206">Cytoskeleton</keyword>
<dbReference type="InterPro" id="IPR002452">
    <property type="entry name" value="Alpha_tubulin"/>
</dbReference>
<evidence type="ECO:0000256" key="10">
    <source>
        <dbReference type="ARBA" id="ARBA00049117"/>
    </source>
</evidence>
<keyword evidence="4" id="KW-0963">Cytoplasm</keyword>
<evidence type="ECO:0000313" key="15">
    <source>
        <dbReference type="Ensembl" id="ENSBMSP00010024139.1"/>
    </source>
</evidence>
<comment type="similarity">
    <text evidence="3">Belongs to the tubulin family.</text>
</comment>
<feature type="domain" description="Tubulin/FtsZ GTPase" evidence="13">
    <location>
        <begin position="225"/>
        <end position="366"/>
    </location>
</feature>
<dbReference type="SMART" id="SM00865">
    <property type="entry name" value="Tubulin_C"/>
    <property type="match status" value="1"/>
</dbReference>
<evidence type="ECO:0000256" key="2">
    <source>
        <dbReference type="ARBA" id="ARBA00004245"/>
    </source>
</evidence>
<keyword evidence="6" id="KW-0547">Nucleotide-binding</keyword>
<dbReference type="InterPro" id="IPR003008">
    <property type="entry name" value="Tubulin_FtsZ_GTPase"/>
</dbReference>
<feature type="domain" description="Tubulin/FtsZ 2-layer sandwich" evidence="14">
    <location>
        <begin position="368"/>
        <end position="513"/>
    </location>
</feature>
<sequence length="571" mass="62886">METASLLHPKLALNKQSKYLLIQLDTENRNITFIDKIGPQWAAPQNTNKTVPRQECKITADRLIFFTLLLSLNTISSNLLIIFLKGSHILTGLRKLSFLHALTHVPVNKGTLGIHQVKLVVQASPGLSDGCGVAQHAHSSLYFGQVPTRYRSGRLVINANFEASGAPVHKLDTALGLDGGNGSIDIFGNHVATVQQAASHVFTMARVTFHHLVGRLKASIGDLCYSKLFMVGFLSRDNRGICGQREVDAGIGHQIGLEFCQINIQGSIKPQGSGDGGHNLAHEAVKISVCWALNIEVSTAVVEPYNSILTTHTTLEHSDCAFMVDNEAIYDICRRNLDIERPTYTNLNRLIGQIVSSITASLRFDGALNVDLTEFQTNLVPYPRIHFPLATYAPVISAEKAYHEQLSVAEITNACFEPANQMVKCDPRHGKYMACCLLYRGDVVPKDVNAAIATIKTKRTIQFVDWCPTGFKVGINYQPPTVVPGGDLAKVQRAVCMLSNTTAIAEAWARLDHKFDLMYAKRAFVHWYVGEGMEEGEFSEAREDMAALEKDYEEVGVDSVEGEGEEEGEEY</sequence>
<keyword evidence="12" id="KW-0472">Membrane</keyword>
<evidence type="ECO:0000256" key="5">
    <source>
        <dbReference type="ARBA" id="ARBA00022701"/>
    </source>
</evidence>
<dbReference type="InterPro" id="IPR000217">
    <property type="entry name" value="Tubulin"/>
</dbReference>
<dbReference type="Gene3D" id="3.40.50.1440">
    <property type="entry name" value="Tubulin/FtsZ, GTPase domain"/>
    <property type="match status" value="1"/>
</dbReference>
<dbReference type="GO" id="GO:0005874">
    <property type="term" value="C:microtubule"/>
    <property type="evidence" value="ECO:0007669"/>
    <property type="project" value="UniProtKB-KW"/>
</dbReference>
<dbReference type="FunFam" id="3.40.50.1440:FF:000090">
    <property type="entry name" value="Uncharacterized protein"/>
    <property type="match status" value="1"/>
</dbReference>
<evidence type="ECO:0000256" key="12">
    <source>
        <dbReference type="SAM" id="Phobius"/>
    </source>
</evidence>
<dbReference type="SUPFAM" id="SSF52490">
    <property type="entry name" value="Tubulin nucleotide-binding domain-like"/>
    <property type="match status" value="1"/>
</dbReference>
<dbReference type="InterPro" id="IPR023123">
    <property type="entry name" value="Tubulin_C"/>
</dbReference>
<dbReference type="GO" id="GO:0005525">
    <property type="term" value="F:GTP binding"/>
    <property type="evidence" value="ECO:0007669"/>
    <property type="project" value="UniProtKB-KW"/>
</dbReference>
<evidence type="ECO:0000259" key="13">
    <source>
        <dbReference type="SMART" id="SM00864"/>
    </source>
</evidence>
<dbReference type="GeneTree" id="ENSGT00950000182825"/>
<evidence type="ECO:0000256" key="3">
    <source>
        <dbReference type="ARBA" id="ARBA00009636"/>
    </source>
</evidence>
<dbReference type="InterPro" id="IPR018316">
    <property type="entry name" value="Tubulin/FtsZ_2-layer-sand-dom"/>
</dbReference>
<dbReference type="PRINTS" id="PR01161">
    <property type="entry name" value="TUBULIN"/>
</dbReference>
<keyword evidence="12" id="KW-0812">Transmembrane</keyword>
<organism evidence="15">
    <name type="scientific">Balaenoptera musculus</name>
    <name type="common">Blue whale</name>
    <dbReference type="NCBI Taxonomy" id="9771"/>
    <lineage>
        <taxon>Eukaryota</taxon>
        <taxon>Metazoa</taxon>
        <taxon>Chordata</taxon>
        <taxon>Craniata</taxon>
        <taxon>Vertebrata</taxon>
        <taxon>Euteleostomi</taxon>
        <taxon>Mammalia</taxon>
        <taxon>Eutheria</taxon>
        <taxon>Laurasiatheria</taxon>
        <taxon>Artiodactyla</taxon>
        <taxon>Whippomorpha</taxon>
        <taxon>Cetacea</taxon>
        <taxon>Mysticeti</taxon>
        <taxon>Balaenopteridae</taxon>
        <taxon>Balaenoptera</taxon>
    </lineage>
</organism>
<evidence type="ECO:0000256" key="8">
    <source>
        <dbReference type="ARBA" id="ARBA00023134"/>
    </source>
</evidence>
<evidence type="ECO:0000256" key="4">
    <source>
        <dbReference type="ARBA" id="ARBA00022490"/>
    </source>
</evidence>
<accession>A0A8C0DNB3</accession>
<name>A0A8C0DNB3_BALMU</name>
<dbReference type="PRINTS" id="PR01162">
    <property type="entry name" value="ALPHATUBULIN"/>
</dbReference>
<feature type="region of interest" description="Disordered" evidence="11">
    <location>
        <begin position="552"/>
        <end position="571"/>
    </location>
</feature>
<reference evidence="15" key="1">
    <citation type="submission" date="2023-09" db="UniProtKB">
        <authorList>
            <consortium name="Ensembl"/>
        </authorList>
    </citation>
    <scope>IDENTIFICATION</scope>
</reference>
<dbReference type="GO" id="GO:0007017">
    <property type="term" value="P:microtubule-based process"/>
    <property type="evidence" value="ECO:0007669"/>
    <property type="project" value="InterPro"/>
</dbReference>
<dbReference type="InterPro" id="IPR036525">
    <property type="entry name" value="Tubulin/FtsZ_GTPase_sf"/>
</dbReference>
<dbReference type="GO" id="GO:0005200">
    <property type="term" value="F:structural constituent of cytoskeleton"/>
    <property type="evidence" value="ECO:0007669"/>
    <property type="project" value="InterPro"/>
</dbReference>
<feature type="transmembrane region" description="Helical" evidence="12">
    <location>
        <begin position="63"/>
        <end position="84"/>
    </location>
</feature>
<evidence type="ECO:0000256" key="11">
    <source>
        <dbReference type="SAM" id="MobiDB-lite"/>
    </source>
</evidence>
<dbReference type="FunFam" id="3.30.1330.20:FF:000001">
    <property type="entry name" value="Tubulin alpha chain"/>
    <property type="match status" value="1"/>
</dbReference>
<comment type="catalytic activity">
    <reaction evidence="10">
        <text>GTP + H2O = GDP + phosphate + H(+)</text>
        <dbReference type="Rhea" id="RHEA:19669"/>
        <dbReference type="ChEBI" id="CHEBI:15377"/>
        <dbReference type="ChEBI" id="CHEBI:15378"/>
        <dbReference type="ChEBI" id="CHEBI:37565"/>
        <dbReference type="ChEBI" id="CHEBI:43474"/>
        <dbReference type="ChEBI" id="CHEBI:58189"/>
    </reaction>
    <physiologicalReaction direction="left-to-right" evidence="10">
        <dbReference type="Rhea" id="RHEA:19670"/>
    </physiologicalReaction>
</comment>
<evidence type="ECO:0000256" key="6">
    <source>
        <dbReference type="ARBA" id="ARBA00022741"/>
    </source>
</evidence>
<dbReference type="CDD" id="cd02186">
    <property type="entry name" value="alpha_tubulin"/>
    <property type="match status" value="1"/>
</dbReference>
<dbReference type="SUPFAM" id="SSF55307">
    <property type="entry name" value="Tubulin C-terminal domain-like"/>
    <property type="match status" value="1"/>
</dbReference>
<dbReference type="PANTHER" id="PTHR11588">
    <property type="entry name" value="TUBULIN"/>
    <property type="match status" value="1"/>
</dbReference>
<evidence type="ECO:0000259" key="14">
    <source>
        <dbReference type="SMART" id="SM00865"/>
    </source>
</evidence>
<evidence type="ECO:0000256" key="7">
    <source>
        <dbReference type="ARBA" id="ARBA00022801"/>
    </source>
</evidence>
<keyword evidence="8" id="KW-0342">GTP-binding</keyword>
<evidence type="ECO:0000256" key="9">
    <source>
        <dbReference type="ARBA" id="ARBA00023212"/>
    </source>
</evidence>
<dbReference type="SMART" id="SM00864">
    <property type="entry name" value="Tubulin"/>
    <property type="match status" value="1"/>
</dbReference>
<evidence type="ECO:0000256" key="1">
    <source>
        <dbReference type="ARBA" id="ARBA00001946"/>
    </source>
</evidence>
<protein>
    <submittedName>
        <fullName evidence="15">Tubulin alpha 1a</fullName>
    </submittedName>
</protein>
<dbReference type="AlphaFoldDB" id="A0A8C0DNB3"/>
<dbReference type="GO" id="GO:0016787">
    <property type="term" value="F:hydrolase activity"/>
    <property type="evidence" value="ECO:0007669"/>
    <property type="project" value="UniProtKB-KW"/>
</dbReference>
<dbReference type="Pfam" id="PF03953">
    <property type="entry name" value="Tubulin_C"/>
    <property type="match status" value="1"/>
</dbReference>
<dbReference type="Gene3D" id="3.30.1330.20">
    <property type="entry name" value="Tubulin/FtsZ, C-terminal domain"/>
    <property type="match status" value="1"/>
</dbReference>
<keyword evidence="12" id="KW-1133">Transmembrane helix</keyword>
<dbReference type="Ensembl" id="ENSBMST00010026596.1">
    <property type="protein sequence ID" value="ENSBMSP00010024139.1"/>
    <property type="gene ID" value="ENSBMSG00010017482.1"/>
</dbReference>
<comment type="cofactor">
    <cofactor evidence="1">
        <name>Mg(2+)</name>
        <dbReference type="ChEBI" id="CHEBI:18420"/>
    </cofactor>
</comment>
<dbReference type="Gene3D" id="1.10.287.600">
    <property type="entry name" value="Helix hairpin bin"/>
    <property type="match status" value="1"/>
</dbReference>
<dbReference type="InterPro" id="IPR037103">
    <property type="entry name" value="Tubulin/FtsZ-like_C"/>
</dbReference>
<keyword evidence="7" id="KW-0378">Hydrolase</keyword>
<proteinExistence type="inferred from homology"/>
<keyword evidence="5" id="KW-0493">Microtubule</keyword>